<dbReference type="PROSITE" id="PS50893">
    <property type="entry name" value="ABC_TRANSPORTER_2"/>
    <property type="match status" value="1"/>
</dbReference>
<name>A0ABW3TWB2_9BACL</name>
<protein>
    <submittedName>
        <fullName evidence="5">ABC transporter ATP-binding protein</fullName>
    </submittedName>
</protein>
<feature type="domain" description="ABC transporter" evidence="4">
    <location>
        <begin position="3"/>
        <end position="230"/>
    </location>
</feature>
<keyword evidence="6" id="KW-1185">Reference proteome</keyword>
<evidence type="ECO:0000313" key="5">
    <source>
        <dbReference type="EMBL" id="MFD1204700.1"/>
    </source>
</evidence>
<gene>
    <name evidence="5" type="ORF">ACFQ38_06185</name>
</gene>
<dbReference type="PANTHER" id="PTHR43038">
    <property type="entry name" value="ATP-BINDING CASSETTE, SUB-FAMILY H, MEMBER 1"/>
    <property type="match status" value="1"/>
</dbReference>
<dbReference type="Gene3D" id="3.40.50.300">
    <property type="entry name" value="P-loop containing nucleotide triphosphate hydrolases"/>
    <property type="match status" value="1"/>
</dbReference>
<dbReference type="PANTHER" id="PTHR43038:SF3">
    <property type="entry name" value="ABC TRANSPORTER G FAMILY MEMBER 20 ISOFORM X1"/>
    <property type="match status" value="1"/>
</dbReference>
<dbReference type="SMART" id="SM00382">
    <property type="entry name" value="AAA"/>
    <property type="match status" value="1"/>
</dbReference>
<organism evidence="5 6">
    <name type="scientific">Sporosarcina contaminans</name>
    <dbReference type="NCBI Taxonomy" id="633403"/>
    <lineage>
        <taxon>Bacteria</taxon>
        <taxon>Bacillati</taxon>
        <taxon>Bacillota</taxon>
        <taxon>Bacilli</taxon>
        <taxon>Bacillales</taxon>
        <taxon>Caryophanaceae</taxon>
        <taxon>Sporosarcina</taxon>
    </lineage>
</organism>
<dbReference type="InterPro" id="IPR027417">
    <property type="entry name" value="P-loop_NTPase"/>
</dbReference>
<feature type="compositionally biased region" description="Acidic residues" evidence="3">
    <location>
        <begin position="243"/>
        <end position="254"/>
    </location>
</feature>
<dbReference type="Proteomes" id="UP001597231">
    <property type="component" value="Unassembled WGS sequence"/>
</dbReference>
<dbReference type="SUPFAM" id="SSF52540">
    <property type="entry name" value="P-loop containing nucleoside triphosphate hydrolases"/>
    <property type="match status" value="1"/>
</dbReference>
<dbReference type="EMBL" id="JBHTLT010000029">
    <property type="protein sequence ID" value="MFD1204700.1"/>
    <property type="molecule type" value="Genomic_DNA"/>
</dbReference>
<dbReference type="GO" id="GO:0005524">
    <property type="term" value="F:ATP binding"/>
    <property type="evidence" value="ECO:0007669"/>
    <property type="project" value="UniProtKB-KW"/>
</dbReference>
<evidence type="ECO:0000256" key="2">
    <source>
        <dbReference type="ARBA" id="ARBA00022840"/>
    </source>
</evidence>
<reference evidence="6" key="1">
    <citation type="journal article" date="2019" name="Int. J. Syst. Evol. Microbiol.">
        <title>The Global Catalogue of Microorganisms (GCM) 10K type strain sequencing project: providing services to taxonomists for standard genome sequencing and annotation.</title>
        <authorList>
            <consortium name="The Broad Institute Genomics Platform"/>
            <consortium name="The Broad Institute Genome Sequencing Center for Infectious Disease"/>
            <person name="Wu L."/>
            <person name="Ma J."/>
        </authorList>
    </citation>
    <scope>NUCLEOTIDE SEQUENCE [LARGE SCALE GENOMIC DNA]</scope>
    <source>
        <strain evidence="6">CCUG 53915</strain>
    </source>
</reference>
<sequence>MAISIQNVSKRFGKHEVLKSINLEIHEGEIFGLLGPSGAGKTTLVKELAGLDVPTSGANFLFGERMPSLKLSERIGYMAQSDALYEELTAFENLQFFSELYRLRGKRQAERITEVMELVQLSDDIGKTVLNYSGGMKRRLSLAIALLHEPELLLLDEPTVGIDPVLRKSIWKAFIDLKKTGKTLVVTTHVMDEADKCDRLGLIRDGRLIAIGTPAELKEQTNSLTIEEAFLSFGGEQKHESNGDGETDIEANHS</sequence>
<dbReference type="InterPro" id="IPR003439">
    <property type="entry name" value="ABC_transporter-like_ATP-bd"/>
</dbReference>
<evidence type="ECO:0000256" key="3">
    <source>
        <dbReference type="SAM" id="MobiDB-lite"/>
    </source>
</evidence>
<dbReference type="PROSITE" id="PS00211">
    <property type="entry name" value="ABC_TRANSPORTER_1"/>
    <property type="match status" value="1"/>
</dbReference>
<feature type="region of interest" description="Disordered" evidence="3">
    <location>
        <begin position="235"/>
        <end position="254"/>
    </location>
</feature>
<dbReference type="Pfam" id="PF00005">
    <property type="entry name" value="ABC_tran"/>
    <property type="match status" value="1"/>
</dbReference>
<evidence type="ECO:0000259" key="4">
    <source>
        <dbReference type="PROSITE" id="PS50893"/>
    </source>
</evidence>
<comment type="caution">
    <text evidence="5">The sequence shown here is derived from an EMBL/GenBank/DDBJ whole genome shotgun (WGS) entry which is preliminary data.</text>
</comment>
<evidence type="ECO:0000256" key="1">
    <source>
        <dbReference type="ARBA" id="ARBA00022741"/>
    </source>
</evidence>
<keyword evidence="2 5" id="KW-0067">ATP-binding</keyword>
<evidence type="ECO:0000313" key="6">
    <source>
        <dbReference type="Proteomes" id="UP001597231"/>
    </source>
</evidence>
<accession>A0ABW3TWB2</accession>
<keyword evidence="1" id="KW-0547">Nucleotide-binding</keyword>
<proteinExistence type="predicted"/>
<dbReference type="InterPro" id="IPR003593">
    <property type="entry name" value="AAA+_ATPase"/>
</dbReference>
<dbReference type="RefSeq" id="WP_381480083.1">
    <property type="nucleotide sequence ID" value="NZ_JBHTLT010000029.1"/>
</dbReference>
<dbReference type="InterPro" id="IPR017871">
    <property type="entry name" value="ABC_transporter-like_CS"/>
</dbReference>